<dbReference type="Proteomes" id="UP000632535">
    <property type="component" value="Unassembled WGS sequence"/>
</dbReference>
<dbReference type="EMBL" id="BMDG01000001">
    <property type="protein sequence ID" value="GGI04844.1"/>
    <property type="molecule type" value="Genomic_DNA"/>
</dbReference>
<evidence type="ECO:0000313" key="4">
    <source>
        <dbReference type="Proteomes" id="UP000632535"/>
    </source>
</evidence>
<feature type="transmembrane region" description="Helical" evidence="2">
    <location>
        <begin position="80"/>
        <end position="97"/>
    </location>
</feature>
<accession>A0ABQ2B3E8</accession>
<evidence type="ECO:0000256" key="1">
    <source>
        <dbReference type="SAM" id="MobiDB-lite"/>
    </source>
</evidence>
<evidence type="ECO:0000313" key="3">
    <source>
        <dbReference type="EMBL" id="GGI04844.1"/>
    </source>
</evidence>
<evidence type="ECO:0000256" key="2">
    <source>
        <dbReference type="SAM" id="Phobius"/>
    </source>
</evidence>
<sequence length="194" mass="21187">MKKERRGRSQGGPHPRQVPGYDDARRAGGLPVVPDQPPTLDVRPTANGLFLRFVAFAGGGLAAILAVVLLLGALDVPDAWRAPVFGVLGLAWFVLLFRRLSAVGRQSAAELQRGYTTLVLDFGGFWVGEGPLTLSGDMRAAWDYRGTWHLGHRDGHVIRAPDRSIDPPGMYPSPHRPGQYELWTGATWLGHYAD</sequence>
<name>A0ABQ2B3E8_9MICO</name>
<gene>
    <name evidence="3" type="ORF">GCM10007368_03190</name>
</gene>
<organism evidence="3 4">
    <name type="scientific">Isoptericola cucumis</name>
    <dbReference type="NCBI Taxonomy" id="1776856"/>
    <lineage>
        <taxon>Bacteria</taxon>
        <taxon>Bacillati</taxon>
        <taxon>Actinomycetota</taxon>
        <taxon>Actinomycetes</taxon>
        <taxon>Micrococcales</taxon>
        <taxon>Promicromonosporaceae</taxon>
        <taxon>Isoptericola</taxon>
    </lineage>
</organism>
<feature type="transmembrane region" description="Helical" evidence="2">
    <location>
        <begin position="49"/>
        <end position="74"/>
    </location>
</feature>
<reference evidence="4" key="1">
    <citation type="journal article" date="2019" name="Int. J. Syst. Evol. Microbiol.">
        <title>The Global Catalogue of Microorganisms (GCM) 10K type strain sequencing project: providing services to taxonomists for standard genome sequencing and annotation.</title>
        <authorList>
            <consortium name="The Broad Institute Genomics Platform"/>
            <consortium name="The Broad Institute Genome Sequencing Center for Infectious Disease"/>
            <person name="Wu L."/>
            <person name="Ma J."/>
        </authorList>
    </citation>
    <scope>NUCLEOTIDE SEQUENCE [LARGE SCALE GENOMIC DNA]</scope>
    <source>
        <strain evidence="4">CCM 8653</strain>
    </source>
</reference>
<proteinExistence type="predicted"/>
<protein>
    <submittedName>
        <fullName evidence="3">Uncharacterized protein</fullName>
    </submittedName>
</protein>
<feature type="region of interest" description="Disordered" evidence="1">
    <location>
        <begin position="1"/>
        <end position="37"/>
    </location>
</feature>
<keyword evidence="2" id="KW-0472">Membrane</keyword>
<keyword evidence="2" id="KW-1133">Transmembrane helix</keyword>
<comment type="caution">
    <text evidence="3">The sequence shown here is derived from an EMBL/GenBank/DDBJ whole genome shotgun (WGS) entry which is preliminary data.</text>
</comment>
<dbReference type="RefSeq" id="WP_188521887.1">
    <property type="nucleotide sequence ID" value="NZ_BMDG01000001.1"/>
</dbReference>
<keyword evidence="2" id="KW-0812">Transmembrane</keyword>
<keyword evidence="4" id="KW-1185">Reference proteome</keyword>